<evidence type="ECO:0000313" key="10">
    <source>
        <dbReference type="Proteomes" id="UP001498421"/>
    </source>
</evidence>
<feature type="transmembrane region" description="Helical" evidence="7">
    <location>
        <begin position="12"/>
        <end position="35"/>
    </location>
</feature>
<gene>
    <name evidence="9" type="ORF">QQZ08_006140</name>
</gene>
<feature type="compositionally biased region" description="Basic and acidic residues" evidence="6">
    <location>
        <begin position="315"/>
        <end position="328"/>
    </location>
</feature>
<keyword evidence="2 7" id="KW-0812">Transmembrane</keyword>
<feature type="transmembrane region" description="Helical" evidence="7">
    <location>
        <begin position="172"/>
        <end position="194"/>
    </location>
</feature>
<evidence type="ECO:0000256" key="4">
    <source>
        <dbReference type="ARBA" id="ARBA00023136"/>
    </source>
</evidence>
<evidence type="ECO:0000259" key="8">
    <source>
        <dbReference type="Pfam" id="PF20684"/>
    </source>
</evidence>
<comment type="similarity">
    <text evidence="5">Belongs to the SAT4 family.</text>
</comment>
<evidence type="ECO:0000256" key="2">
    <source>
        <dbReference type="ARBA" id="ARBA00022692"/>
    </source>
</evidence>
<feature type="transmembrane region" description="Helical" evidence="7">
    <location>
        <begin position="206"/>
        <end position="226"/>
    </location>
</feature>
<proteinExistence type="inferred from homology"/>
<accession>A0ABR1I200</accession>
<comment type="caution">
    <text evidence="9">The sequence shown here is derived from an EMBL/GenBank/DDBJ whole genome shotgun (WGS) entry which is preliminary data.</text>
</comment>
<dbReference type="EMBL" id="JAZAVK010000054">
    <property type="protein sequence ID" value="KAK7427371.1"/>
    <property type="molecule type" value="Genomic_DNA"/>
</dbReference>
<feature type="transmembrane region" description="Helical" evidence="7">
    <location>
        <begin position="95"/>
        <end position="114"/>
    </location>
</feature>
<comment type="subcellular location">
    <subcellularLocation>
        <location evidence="1">Membrane</location>
        <topology evidence="1">Multi-pass membrane protein</topology>
    </subcellularLocation>
</comment>
<name>A0ABR1I200_9HYPO</name>
<evidence type="ECO:0000313" key="9">
    <source>
        <dbReference type="EMBL" id="KAK7427371.1"/>
    </source>
</evidence>
<dbReference type="PANTHER" id="PTHR33048:SF155">
    <property type="entry name" value="INTEGRAL MEMBRANE PROTEIN"/>
    <property type="match status" value="1"/>
</dbReference>
<evidence type="ECO:0000256" key="7">
    <source>
        <dbReference type="SAM" id="Phobius"/>
    </source>
</evidence>
<dbReference type="InterPro" id="IPR049326">
    <property type="entry name" value="Rhodopsin_dom_fungi"/>
</dbReference>
<feature type="transmembrane region" description="Helical" evidence="7">
    <location>
        <begin position="126"/>
        <end position="144"/>
    </location>
</feature>
<feature type="transmembrane region" description="Helical" evidence="7">
    <location>
        <begin position="47"/>
        <end position="64"/>
    </location>
</feature>
<sequence>MDDDELQESKQIQLSLVAWIFTGMAMLTVLTKLYTTLVVFQRPGWDDLMIFLSLLCSIIVPSLVQVSVDLGLGLHTAAIQTEQGGFKKMVKTRRIQILGLPNVAILILIERLAGRTDTISRRTLRGIVSIQLIFAAVSVIIIFVQCKPTRYLWDQSIKGTCWSPDVFNYSSYIVSAFTAFTDLVLAIVPIHAFWKLQLKLREKLEVSFMLGLTLLSAIFTIVKATYMHLFTDRVDPRKVFNVVDSVIWGLVEQNIVIMAASVPTLRPLLRHIKRKGAIRTTTSYFHSDTGHKRAESASEVPLDDMSRQVAQGSRRSFEVHNSSDDWNHGSETQTTPQYE</sequence>
<dbReference type="InterPro" id="IPR052337">
    <property type="entry name" value="SAT4-like"/>
</dbReference>
<evidence type="ECO:0000256" key="1">
    <source>
        <dbReference type="ARBA" id="ARBA00004141"/>
    </source>
</evidence>
<keyword evidence="10" id="KW-1185">Reference proteome</keyword>
<organism evidence="9 10">
    <name type="scientific">Neonectria magnoliae</name>
    <dbReference type="NCBI Taxonomy" id="2732573"/>
    <lineage>
        <taxon>Eukaryota</taxon>
        <taxon>Fungi</taxon>
        <taxon>Dikarya</taxon>
        <taxon>Ascomycota</taxon>
        <taxon>Pezizomycotina</taxon>
        <taxon>Sordariomycetes</taxon>
        <taxon>Hypocreomycetidae</taxon>
        <taxon>Hypocreales</taxon>
        <taxon>Nectriaceae</taxon>
        <taxon>Neonectria</taxon>
    </lineage>
</organism>
<protein>
    <recommendedName>
        <fullName evidence="8">Rhodopsin domain-containing protein</fullName>
    </recommendedName>
</protein>
<feature type="region of interest" description="Disordered" evidence="6">
    <location>
        <begin position="285"/>
        <end position="339"/>
    </location>
</feature>
<evidence type="ECO:0000256" key="6">
    <source>
        <dbReference type="SAM" id="MobiDB-lite"/>
    </source>
</evidence>
<dbReference type="Proteomes" id="UP001498421">
    <property type="component" value="Unassembled WGS sequence"/>
</dbReference>
<dbReference type="Pfam" id="PF20684">
    <property type="entry name" value="Fung_rhodopsin"/>
    <property type="match status" value="1"/>
</dbReference>
<feature type="domain" description="Rhodopsin" evidence="8">
    <location>
        <begin position="32"/>
        <end position="270"/>
    </location>
</feature>
<evidence type="ECO:0000256" key="3">
    <source>
        <dbReference type="ARBA" id="ARBA00022989"/>
    </source>
</evidence>
<keyword evidence="3 7" id="KW-1133">Transmembrane helix</keyword>
<reference evidence="9 10" key="1">
    <citation type="journal article" date="2025" name="Microbiol. Resour. Announc.">
        <title>Draft genome sequences for Neonectria magnoliae and Neonectria punicea, canker pathogens of Liriodendron tulipifera and Acer saccharum in West Virginia.</title>
        <authorList>
            <person name="Petronek H.M."/>
            <person name="Kasson M.T."/>
            <person name="Metheny A.M."/>
            <person name="Stauder C.M."/>
            <person name="Lovett B."/>
            <person name="Lynch S.C."/>
            <person name="Garnas J.R."/>
            <person name="Kasson L.R."/>
            <person name="Stajich J.E."/>
        </authorList>
    </citation>
    <scope>NUCLEOTIDE SEQUENCE [LARGE SCALE GENOMIC DNA]</scope>
    <source>
        <strain evidence="9 10">NRRL 64651</strain>
    </source>
</reference>
<keyword evidence="4 7" id="KW-0472">Membrane</keyword>
<evidence type="ECO:0000256" key="5">
    <source>
        <dbReference type="ARBA" id="ARBA00038359"/>
    </source>
</evidence>
<dbReference type="PANTHER" id="PTHR33048">
    <property type="entry name" value="PTH11-LIKE INTEGRAL MEMBRANE PROTEIN (AFU_ORTHOLOGUE AFUA_5G11245)"/>
    <property type="match status" value="1"/>
</dbReference>
<feature type="compositionally biased region" description="Polar residues" evidence="6">
    <location>
        <begin position="329"/>
        <end position="339"/>
    </location>
</feature>